<feature type="chain" id="PRO_5016680419" evidence="1">
    <location>
        <begin position="22"/>
        <end position="141"/>
    </location>
</feature>
<reference evidence="2 3" key="1">
    <citation type="submission" date="2018-06" db="EMBL/GenBank/DDBJ databases">
        <authorList>
            <consortium name="Pathogen Informatics"/>
            <person name="Doyle S."/>
        </authorList>
    </citation>
    <scope>NUCLEOTIDE SEQUENCE [LARGE SCALE GENOMIC DNA]</scope>
    <source>
        <strain evidence="2 3">NCTC13148</strain>
    </source>
</reference>
<dbReference type="AlphaFoldDB" id="A0A377BG06"/>
<sequence>MKMNKGALIMALLMAAHVCNAAVLPSGSRFDPRNQIVSYNPNNTTIINSAVGYTTTLVFDEDETVISARTGFPQGWAVNKEDNLVYLEVRPVKQTVQKIIRMQTVTPLLNPSVLLLTRKMSLNAGERICLFAPRNVITAWS</sequence>
<dbReference type="EMBL" id="UGET01000003">
    <property type="protein sequence ID" value="STL62821.1"/>
    <property type="molecule type" value="Genomic_DNA"/>
</dbReference>
<proteinExistence type="predicted"/>
<evidence type="ECO:0000313" key="2">
    <source>
        <dbReference type="EMBL" id="STL62821.1"/>
    </source>
</evidence>
<dbReference type="Proteomes" id="UP000254255">
    <property type="component" value="Unassembled WGS sequence"/>
</dbReference>
<protein>
    <submittedName>
        <fullName evidence="2">Pilx9 protein, putative conjugal transfer protein, putative exported protein</fullName>
    </submittedName>
</protein>
<keyword evidence="1" id="KW-0732">Signal</keyword>
<dbReference type="Pfam" id="PF03524">
    <property type="entry name" value="CagX"/>
    <property type="match status" value="1"/>
</dbReference>
<dbReference type="InterPro" id="IPR010258">
    <property type="entry name" value="Conjugal_tfr_TrbG/VirB9/CagX"/>
</dbReference>
<organism evidence="2 3">
    <name type="scientific">Escherichia coli</name>
    <dbReference type="NCBI Taxonomy" id="562"/>
    <lineage>
        <taxon>Bacteria</taxon>
        <taxon>Pseudomonadati</taxon>
        <taxon>Pseudomonadota</taxon>
        <taxon>Gammaproteobacteria</taxon>
        <taxon>Enterobacterales</taxon>
        <taxon>Enterobacteriaceae</taxon>
        <taxon>Escherichia</taxon>
    </lineage>
</organism>
<evidence type="ECO:0000313" key="3">
    <source>
        <dbReference type="Proteomes" id="UP000254255"/>
    </source>
</evidence>
<accession>A0A377BG06</accession>
<gene>
    <name evidence="2" type="primary">ptlF_2</name>
    <name evidence="2" type="ORF">NCTC13148_00326</name>
</gene>
<name>A0A377BG06_ECOLX</name>
<feature type="signal peptide" evidence="1">
    <location>
        <begin position="1"/>
        <end position="21"/>
    </location>
</feature>
<evidence type="ECO:0000256" key="1">
    <source>
        <dbReference type="SAM" id="SignalP"/>
    </source>
</evidence>